<evidence type="ECO:0000256" key="2">
    <source>
        <dbReference type="ARBA" id="ARBA00006479"/>
    </source>
</evidence>
<dbReference type="SUPFAM" id="SSF46785">
    <property type="entry name" value="Winged helix' DNA-binding domain"/>
    <property type="match status" value="1"/>
</dbReference>
<dbReference type="PANTHER" id="PTHR18964">
    <property type="entry name" value="ROK (REPRESSOR, ORF, KINASE) FAMILY"/>
    <property type="match status" value="1"/>
</dbReference>
<reference evidence="4 5" key="1">
    <citation type="submission" date="2014-07" db="EMBL/GenBank/DDBJ databases">
        <authorList>
            <person name="Wibberg Daniel"/>
        </authorList>
    </citation>
    <scope>NUCLEOTIDE SEQUENCE [LARGE SCALE GENOMIC DNA]</scope>
</reference>
<evidence type="ECO:0000256" key="1">
    <source>
        <dbReference type="ARBA" id="ARBA00002486"/>
    </source>
</evidence>
<evidence type="ECO:0000313" key="4">
    <source>
        <dbReference type="EMBL" id="CEE00333.1"/>
    </source>
</evidence>
<comment type="function">
    <text evidence="1">Transcriptional repressor of xylose-utilizing enzymes.</text>
</comment>
<dbReference type="CDD" id="cd24076">
    <property type="entry name" value="ASKHA_ATPase_ROK_BsXylR-like"/>
    <property type="match status" value="1"/>
</dbReference>
<dbReference type="PANTHER" id="PTHR18964:SF149">
    <property type="entry name" value="BIFUNCTIONAL UDP-N-ACETYLGLUCOSAMINE 2-EPIMERASE_N-ACETYLMANNOSAMINE KINASE"/>
    <property type="match status" value="1"/>
</dbReference>
<dbReference type="InterPro" id="IPR036390">
    <property type="entry name" value="WH_DNA-bd_sf"/>
</dbReference>
<gene>
    <name evidence="4" type="ORF">BT1A1_0473</name>
</gene>
<evidence type="ECO:0000313" key="5">
    <source>
        <dbReference type="Proteomes" id="UP000040576"/>
    </source>
</evidence>
<dbReference type="eggNOG" id="COG1940">
    <property type="taxonomic scope" value="Bacteria"/>
</dbReference>
<dbReference type="EMBL" id="CCRF01000015">
    <property type="protein sequence ID" value="CEE00333.1"/>
    <property type="molecule type" value="Genomic_DNA"/>
</dbReference>
<dbReference type="InterPro" id="IPR036388">
    <property type="entry name" value="WH-like_DNA-bd_sf"/>
</dbReference>
<accession>A0A090IV92</accession>
<dbReference type="Gene3D" id="1.10.10.10">
    <property type="entry name" value="Winged helix-like DNA-binding domain superfamily/Winged helix DNA-binding domain"/>
    <property type="match status" value="1"/>
</dbReference>
<comment type="similarity">
    <text evidence="2">Belongs to the ROK (NagC/XylR) family.</text>
</comment>
<proteinExistence type="inferred from homology"/>
<name>A0A090IV92_9BACI</name>
<dbReference type="InterPro" id="IPR043129">
    <property type="entry name" value="ATPase_NBD"/>
</dbReference>
<dbReference type="RefSeq" id="WP_034767702.1">
    <property type="nucleotide sequence ID" value="NZ_CCRF01000015.1"/>
</dbReference>
<dbReference type="Pfam" id="PF00480">
    <property type="entry name" value="ROK"/>
    <property type="match status" value="1"/>
</dbReference>
<keyword evidence="3" id="KW-0859">Xylose metabolism</keyword>
<dbReference type="PATRIC" id="fig|35841.6.peg.2218"/>
<evidence type="ECO:0000256" key="3">
    <source>
        <dbReference type="ARBA" id="ARBA00022629"/>
    </source>
</evidence>
<keyword evidence="3" id="KW-0119">Carbohydrate metabolism</keyword>
<sequence length="397" mass="43184">MKTLTGNQQLVKQINKTLVLETILHEAPISRADISQKVGLNKGTVSSLVNELLEDQLIYESGPGQSSGGRRPVILLFNDKAGFSIGIDLGVNYILGVLTDLRGNIIVEVNKKLTVRSYEVVIEILQSVISDLINAAPQSHYGIVGIGIGVPGLVNNHGEVLVAPNLGWKNINLREEIENCFDIPVLIENEANAGAYGEKLYGAGKENDNILYISAGIGIGVGIILNGKLFYGMNGFSGEAGHMIVQVNGKDCTCGSSGCWELYASEKALLEEARKLKLTGITEETLSIELLLELANSGNEDIINLFHSIGMYLGVGINNIINIFNPEQVIIGNRLTMAKDWLEKSIEKFIKNHTMKYHQKDLIISFSKHAYYSAAIGVSAQMIDQFLNNAVSILDAQ</sequence>
<protein>
    <submittedName>
        <fullName evidence="4">Transcriptional repressor of the xylose operon</fullName>
    </submittedName>
</protein>
<organism evidence="4 5">
    <name type="scientific">Caldibacillus thermoamylovorans</name>
    <dbReference type="NCBI Taxonomy" id="35841"/>
    <lineage>
        <taxon>Bacteria</taxon>
        <taxon>Bacillati</taxon>
        <taxon>Bacillota</taxon>
        <taxon>Bacilli</taxon>
        <taxon>Bacillales</taxon>
        <taxon>Bacillaceae</taxon>
        <taxon>Caldibacillus</taxon>
    </lineage>
</organism>
<dbReference type="SUPFAM" id="SSF53067">
    <property type="entry name" value="Actin-like ATPase domain"/>
    <property type="match status" value="1"/>
</dbReference>
<dbReference type="GO" id="GO:0042732">
    <property type="term" value="P:D-xylose metabolic process"/>
    <property type="evidence" value="ECO:0007669"/>
    <property type="project" value="UniProtKB-KW"/>
</dbReference>
<dbReference type="InterPro" id="IPR000600">
    <property type="entry name" value="ROK"/>
</dbReference>
<dbReference type="Gene3D" id="3.30.420.40">
    <property type="match status" value="2"/>
</dbReference>
<dbReference type="Pfam" id="PF13412">
    <property type="entry name" value="HTH_24"/>
    <property type="match status" value="1"/>
</dbReference>
<dbReference type="Proteomes" id="UP000040576">
    <property type="component" value="Unassembled WGS sequence"/>
</dbReference>
<dbReference type="AlphaFoldDB" id="A0A090IV92"/>
<keyword evidence="5" id="KW-1185">Reference proteome</keyword>